<sequence>MLPKVRLPETRHMITLEVVRNTRLSPHFTSVTLGGPELERLHPMGFDQTVRLFFPREGQAGLRMPTLSNEAWMAQVLLLPKSRRPWVRNYTLRRVRPEVNEVDIEFALHGTESPASAWALRARPGEPAGIFDMGISYLPPAEAAWHLLVADESALPAVLAILDSAPDSLVAEVFLEVPESADIRGDVRGPAGVRIHWLPRDGAGTMPGQLALETVKRAVLPGGRFYTWVAGESRLPTGLRRHLVNDRGTAKGDIAFLGYWRHGRSSPG</sequence>
<dbReference type="EMBL" id="LT559118">
    <property type="protein sequence ID" value="SBO97605.1"/>
    <property type="molecule type" value="Genomic_DNA"/>
</dbReference>
<dbReference type="Gene3D" id="2.40.30.10">
    <property type="entry name" value="Translation factors"/>
    <property type="match status" value="1"/>
</dbReference>
<accession>A0A1M4EFB1</accession>
<dbReference type="RefSeq" id="WP_311131975.1">
    <property type="nucleotide sequence ID" value="NZ_LT559118.1"/>
</dbReference>
<dbReference type="InterPro" id="IPR017927">
    <property type="entry name" value="FAD-bd_FR_type"/>
</dbReference>
<dbReference type="InterPro" id="IPR039374">
    <property type="entry name" value="SIP_fam"/>
</dbReference>
<dbReference type="Gene3D" id="3.40.50.80">
    <property type="entry name" value="Nucleotide-binding domain of ferredoxin-NADP reductase (FNR) module"/>
    <property type="match status" value="1"/>
</dbReference>
<feature type="domain" description="FAD-binding FR-type" evidence="1">
    <location>
        <begin position="11"/>
        <end position="140"/>
    </location>
</feature>
<dbReference type="InterPro" id="IPR007037">
    <property type="entry name" value="SIP_rossman_dom"/>
</dbReference>
<dbReference type="GO" id="GO:0016491">
    <property type="term" value="F:oxidoreductase activity"/>
    <property type="evidence" value="ECO:0007669"/>
    <property type="project" value="InterPro"/>
</dbReference>
<dbReference type="SUPFAM" id="SSF63380">
    <property type="entry name" value="Riboflavin synthase domain-like"/>
    <property type="match status" value="1"/>
</dbReference>
<dbReference type="PANTHER" id="PTHR30157:SF0">
    <property type="entry name" value="NADPH-DEPENDENT FERRIC-CHELATE REDUCTASE"/>
    <property type="match status" value="1"/>
</dbReference>
<dbReference type="PROSITE" id="PS51384">
    <property type="entry name" value="FAD_FR"/>
    <property type="match status" value="1"/>
</dbReference>
<dbReference type="PANTHER" id="PTHR30157">
    <property type="entry name" value="FERRIC REDUCTASE, NADPH-DEPENDENT"/>
    <property type="match status" value="1"/>
</dbReference>
<reference evidence="2" key="1">
    <citation type="submission" date="2016-04" db="EMBL/GenBank/DDBJ databases">
        <authorList>
            <person name="Evans L.H."/>
            <person name="Alamgir A."/>
            <person name="Owens N."/>
            <person name="Weber N.D."/>
            <person name="Virtaneva K."/>
            <person name="Barbian K."/>
            <person name="Babar A."/>
            <person name="Rosenke K."/>
        </authorList>
    </citation>
    <scope>NUCLEOTIDE SEQUENCE</scope>
    <source>
        <strain evidence="2">Nono1</strain>
    </source>
</reference>
<dbReference type="InterPro" id="IPR039261">
    <property type="entry name" value="FNR_nucleotide-bd"/>
</dbReference>
<proteinExistence type="predicted"/>
<dbReference type="Pfam" id="PF08021">
    <property type="entry name" value="FAD_binding_9"/>
    <property type="match status" value="1"/>
</dbReference>
<organism evidence="2">
    <name type="scientific">Nonomuraea gerenzanensis</name>
    <dbReference type="NCBI Taxonomy" id="93944"/>
    <lineage>
        <taxon>Bacteria</taxon>
        <taxon>Bacillati</taxon>
        <taxon>Actinomycetota</taxon>
        <taxon>Actinomycetes</taxon>
        <taxon>Streptosporangiales</taxon>
        <taxon>Streptosporangiaceae</taxon>
        <taxon>Nonomuraea</taxon>
    </lineage>
</organism>
<dbReference type="CDD" id="cd06193">
    <property type="entry name" value="siderophore_interacting"/>
    <property type="match status" value="1"/>
</dbReference>
<dbReference type="InterPro" id="IPR017938">
    <property type="entry name" value="Riboflavin_synthase-like_b-brl"/>
</dbReference>
<protein>
    <submittedName>
        <fullName evidence="2">Probable siderophore interacting protein</fullName>
    </submittedName>
</protein>
<dbReference type="InterPro" id="IPR013113">
    <property type="entry name" value="SIP_FAD-bd"/>
</dbReference>
<dbReference type="AlphaFoldDB" id="A0A1M4EFB1"/>
<dbReference type="Pfam" id="PF04954">
    <property type="entry name" value="SIP"/>
    <property type="match status" value="1"/>
</dbReference>
<evidence type="ECO:0000313" key="2">
    <source>
        <dbReference type="EMBL" id="SBO97605.1"/>
    </source>
</evidence>
<gene>
    <name evidence="2" type="ORF">BN4615_P7121</name>
</gene>
<name>A0A1M4EFB1_9ACTN</name>
<evidence type="ECO:0000259" key="1">
    <source>
        <dbReference type="PROSITE" id="PS51384"/>
    </source>
</evidence>